<organism evidence="5 6">
    <name type="scientific">Stenotrophomonas forensis</name>
    <dbReference type="NCBI Taxonomy" id="2871169"/>
    <lineage>
        <taxon>Bacteria</taxon>
        <taxon>Pseudomonadati</taxon>
        <taxon>Pseudomonadota</taxon>
        <taxon>Gammaproteobacteria</taxon>
        <taxon>Lysobacterales</taxon>
        <taxon>Lysobacteraceae</taxon>
        <taxon>Stenotrophomonas</taxon>
        <taxon>Stenotrophomonas maltophilia group</taxon>
    </lineage>
</organism>
<dbReference type="CDD" id="cd18796">
    <property type="entry name" value="SF2_C_LHR"/>
    <property type="match status" value="1"/>
</dbReference>
<evidence type="ECO:0000313" key="5">
    <source>
        <dbReference type="EMBL" id="WDM64929.1"/>
    </source>
</evidence>
<keyword evidence="6" id="KW-1185">Reference proteome</keyword>
<dbReference type="Proteomes" id="UP001216828">
    <property type="component" value="Chromosome"/>
</dbReference>
<accession>A0ABY7Y4M3</accession>
<evidence type="ECO:0000313" key="6">
    <source>
        <dbReference type="Proteomes" id="UP001216828"/>
    </source>
</evidence>
<dbReference type="PROSITE" id="PS51192">
    <property type="entry name" value="HELICASE_ATP_BIND_1"/>
    <property type="match status" value="1"/>
</dbReference>
<dbReference type="InterPro" id="IPR011545">
    <property type="entry name" value="DEAD/DEAH_box_helicase_dom"/>
</dbReference>
<name>A0ABY7Y4M3_9GAMM</name>
<reference evidence="5 6" key="1">
    <citation type="submission" date="2021-08" db="EMBL/GenBank/DDBJ databases">
        <title>Stenotrophomonas forensis sp. nov., isolated from contaminated viral transport media.</title>
        <authorList>
            <person name="Nguyen S.V."/>
            <person name="Edwards D."/>
            <person name="Scott S."/>
            <person name="Doss J."/>
            <person name="Merid S."/>
            <person name="Zelaya E."/>
            <person name="Maza C."/>
            <person name="Mann M."/>
            <person name="Hamilton B."/>
            <person name="Blackwell R."/>
            <person name="Tran A."/>
            <person name="Hauser J."/>
        </authorList>
    </citation>
    <scope>NUCLEOTIDE SEQUENCE [LARGE SCALE GENOMIC DNA]</scope>
    <source>
        <strain evidence="5 6">DFS-20110405</strain>
    </source>
</reference>
<keyword evidence="2" id="KW-0067">ATP-binding</keyword>
<keyword evidence="5" id="KW-0378">Hydrolase</keyword>
<gene>
    <name evidence="5" type="ORF">K5L94_06485</name>
</gene>
<dbReference type="InterPro" id="IPR014001">
    <property type="entry name" value="Helicase_ATP-bd"/>
</dbReference>
<feature type="domain" description="Helicase C-terminal" evidence="4">
    <location>
        <begin position="250"/>
        <end position="404"/>
    </location>
</feature>
<dbReference type="SMART" id="SM00490">
    <property type="entry name" value="HELICc"/>
    <property type="match status" value="1"/>
</dbReference>
<dbReference type="CDD" id="cd17922">
    <property type="entry name" value="DEXHc_LHR-like"/>
    <property type="match status" value="1"/>
</dbReference>
<keyword evidence="1" id="KW-0547">Nucleotide-binding</keyword>
<evidence type="ECO:0000259" key="4">
    <source>
        <dbReference type="PROSITE" id="PS51194"/>
    </source>
</evidence>
<dbReference type="Gene3D" id="3.40.50.300">
    <property type="entry name" value="P-loop containing nucleotide triphosphate hydrolases"/>
    <property type="match status" value="2"/>
</dbReference>
<dbReference type="SUPFAM" id="SSF52540">
    <property type="entry name" value="P-loop containing nucleoside triphosphate hydrolases"/>
    <property type="match status" value="1"/>
</dbReference>
<feature type="domain" description="Helicase ATP-binding" evidence="3">
    <location>
        <begin position="35"/>
        <end position="213"/>
    </location>
</feature>
<dbReference type="PROSITE" id="PS51194">
    <property type="entry name" value="HELICASE_CTER"/>
    <property type="match status" value="1"/>
</dbReference>
<dbReference type="GO" id="GO:0004386">
    <property type="term" value="F:helicase activity"/>
    <property type="evidence" value="ECO:0007669"/>
    <property type="project" value="UniProtKB-KW"/>
</dbReference>
<dbReference type="InterPro" id="IPR001650">
    <property type="entry name" value="Helicase_C-like"/>
</dbReference>
<keyword evidence="5" id="KW-0347">Helicase</keyword>
<dbReference type="InterPro" id="IPR027417">
    <property type="entry name" value="P-loop_NTPase"/>
</dbReference>
<dbReference type="PANTHER" id="PTHR47962">
    <property type="entry name" value="ATP-DEPENDENT HELICASE LHR-RELATED-RELATED"/>
    <property type="match status" value="1"/>
</dbReference>
<proteinExistence type="predicted"/>
<protein>
    <submittedName>
        <fullName evidence="5">DEAD/DEAH box helicase</fullName>
    </submittedName>
</protein>
<dbReference type="Pfam" id="PF00270">
    <property type="entry name" value="DEAD"/>
    <property type="match status" value="1"/>
</dbReference>
<dbReference type="Pfam" id="PF00271">
    <property type="entry name" value="Helicase_C"/>
    <property type="match status" value="1"/>
</dbReference>
<evidence type="ECO:0000259" key="3">
    <source>
        <dbReference type="PROSITE" id="PS51192"/>
    </source>
</evidence>
<dbReference type="RefSeq" id="WP_274512292.1">
    <property type="nucleotide sequence ID" value="NZ_CP082270.1"/>
</dbReference>
<evidence type="ECO:0000256" key="2">
    <source>
        <dbReference type="ARBA" id="ARBA00022840"/>
    </source>
</evidence>
<dbReference type="EMBL" id="CP082270">
    <property type="protein sequence ID" value="WDM64929.1"/>
    <property type="molecule type" value="Genomic_DNA"/>
</dbReference>
<dbReference type="InterPro" id="IPR052511">
    <property type="entry name" value="ATP-dep_Helicase"/>
</dbReference>
<evidence type="ECO:0000256" key="1">
    <source>
        <dbReference type="ARBA" id="ARBA00022741"/>
    </source>
</evidence>
<dbReference type="SMART" id="SM00487">
    <property type="entry name" value="DEXDc"/>
    <property type="match status" value="1"/>
</dbReference>
<dbReference type="PANTHER" id="PTHR47962:SF5">
    <property type="entry name" value="ATP-DEPENDENT HELICASE LHR-RELATED"/>
    <property type="match status" value="1"/>
</dbReference>
<sequence>MTASSAFQSLHPRIQRYLWTEQWEALREVQELAIPLVLSADRDVIIAASTASGKTEAAFLPALTHLLNTDEEGLIVYISPLKALINDQFERLQRLCEDLEVPVWPWHGDVSGSTKQRFFKHPRGVLLITPESLEAMLCNRGTSVAAAFSKLLYVVVDELHAFIGSERGKQLQSLMHRIDVLLRRRTPRLGLSATLGDFSSAGAFLRPGVGTAPALVNASSAGNDLQLIIKGYEQPASEGGSDENPAAPAAVAEHLYRVLSGTNNLIFPNSRREVERYTHLLNLLSEQDGRPREFWPHHGSLSKEIRSDTEAALKQKGRPANAICTNTLELGIDIGAVKSIAQIGPPPSVASLRQRLGRSGRRPGEPAVLRGYVIEDSIDAESTLKTRLRLDTVQSTACVLLLLERWFEPPSVNGLHLSTLVQQLLSSIAQYGGLKAAQAYQLLCADQGPFHGLSQDAFAELLRHLGQEQVLIQDGSGLLLHGPVGDKLVNHYTFYAAFSVDEEFRIVAAGKALGTLPVSQLVTVGQRILFGGRTWLVEQIDDAQKTIYVAAAKGGTPPLFNGTGGQVHTQVRNKMRGLYQQEIKPDFLDPTAYRFLQEAQSAYRQLRLDGKVLLDQGSDALLLTWLGDSANEAIACLLNAQGFTSQAGRLGVEISKGARSLDDVIKVLGRVAKMALPSPETLLYSANNLVTQKWDGVLPPRLLRRSYASLKLDFEEAIAWLACEFG</sequence>